<dbReference type="Proteomes" id="UP000292082">
    <property type="component" value="Unassembled WGS sequence"/>
</dbReference>
<name>A0A4Q9NWY8_9APHY</name>
<keyword evidence="3" id="KW-1185">Reference proteome</keyword>
<sequence length="60" mass="6941">MHMTNSPTVQNRHLLGTIVPVIYAERPRRRLSPNLVKTTLSRASQTVVPYRLRSFDVLRP</sequence>
<dbReference type="EMBL" id="ML143387">
    <property type="protein sequence ID" value="TBU34958.1"/>
    <property type="molecule type" value="Genomic_DNA"/>
</dbReference>
<reference evidence="1 3" key="1">
    <citation type="submission" date="2019-01" db="EMBL/GenBank/DDBJ databases">
        <title>Draft genome sequences of three monokaryotic isolates of the white-rot basidiomycete fungus Dichomitus squalens.</title>
        <authorList>
            <consortium name="DOE Joint Genome Institute"/>
            <person name="Lopez S.C."/>
            <person name="Andreopoulos B."/>
            <person name="Pangilinan J."/>
            <person name="Lipzen A."/>
            <person name="Riley R."/>
            <person name="Ahrendt S."/>
            <person name="Ng V."/>
            <person name="Barry K."/>
            <person name="Daum C."/>
            <person name="Grigoriev I.V."/>
            <person name="Hilden K.S."/>
            <person name="Makela M.R."/>
            <person name="de Vries R.P."/>
        </authorList>
    </citation>
    <scope>NUCLEOTIDE SEQUENCE [LARGE SCALE GENOMIC DNA]</scope>
    <source>
        <strain evidence="2 3">CBS 464.89</strain>
        <strain evidence="1">OM18370.1</strain>
    </source>
</reference>
<dbReference type="EMBL" id="ML145085">
    <property type="protein sequence ID" value="TBU64772.1"/>
    <property type="molecule type" value="Genomic_DNA"/>
</dbReference>
<organism evidence="1">
    <name type="scientific">Dichomitus squalens</name>
    <dbReference type="NCBI Taxonomy" id="114155"/>
    <lineage>
        <taxon>Eukaryota</taxon>
        <taxon>Fungi</taxon>
        <taxon>Dikarya</taxon>
        <taxon>Basidiomycota</taxon>
        <taxon>Agaricomycotina</taxon>
        <taxon>Agaricomycetes</taxon>
        <taxon>Polyporales</taxon>
        <taxon>Polyporaceae</taxon>
        <taxon>Dichomitus</taxon>
    </lineage>
</organism>
<evidence type="ECO:0000313" key="3">
    <source>
        <dbReference type="Proteomes" id="UP000292082"/>
    </source>
</evidence>
<evidence type="ECO:0000313" key="2">
    <source>
        <dbReference type="EMBL" id="TBU64772.1"/>
    </source>
</evidence>
<gene>
    <name evidence="2" type="ORF">BD310DRAFT_943765</name>
    <name evidence="1" type="ORF">BD311DRAFT_648859</name>
</gene>
<dbReference type="Proteomes" id="UP000292957">
    <property type="component" value="Unassembled WGS sequence"/>
</dbReference>
<accession>A0A4Q9NWY8</accession>
<proteinExistence type="predicted"/>
<protein>
    <submittedName>
        <fullName evidence="1">Uncharacterized protein</fullName>
    </submittedName>
</protein>
<evidence type="ECO:0000313" key="1">
    <source>
        <dbReference type="EMBL" id="TBU34958.1"/>
    </source>
</evidence>
<dbReference type="AlphaFoldDB" id="A0A4Q9NWY8"/>